<accession>A0A2M7QBG6</accession>
<evidence type="ECO:0000256" key="2">
    <source>
        <dbReference type="ARBA" id="ARBA00022692"/>
    </source>
</evidence>
<dbReference type="Proteomes" id="UP000230973">
    <property type="component" value="Unassembled WGS sequence"/>
</dbReference>
<evidence type="ECO:0000256" key="1">
    <source>
        <dbReference type="ARBA" id="ARBA00004127"/>
    </source>
</evidence>
<feature type="transmembrane region" description="Helical" evidence="5">
    <location>
        <begin position="21"/>
        <end position="42"/>
    </location>
</feature>
<dbReference type="GO" id="GO:0005384">
    <property type="term" value="F:manganese ion transmembrane transporter activity"/>
    <property type="evidence" value="ECO:0007669"/>
    <property type="project" value="InterPro"/>
</dbReference>
<evidence type="ECO:0008006" key="8">
    <source>
        <dbReference type="Google" id="ProtNLM"/>
    </source>
</evidence>
<keyword evidence="2 5" id="KW-0812">Transmembrane</keyword>
<evidence type="ECO:0000256" key="4">
    <source>
        <dbReference type="ARBA" id="ARBA00023136"/>
    </source>
</evidence>
<feature type="transmembrane region" description="Helical" evidence="5">
    <location>
        <begin position="153"/>
        <end position="172"/>
    </location>
</feature>
<dbReference type="PANTHER" id="PTHR31851">
    <property type="entry name" value="FE(2+)/MN(2+) TRANSPORTER PCL1"/>
    <property type="match status" value="1"/>
</dbReference>
<evidence type="ECO:0000256" key="5">
    <source>
        <dbReference type="SAM" id="Phobius"/>
    </source>
</evidence>
<evidence type="ECO:0000313" key="6">
    <source>
        <dbReference type="EMBL" id="PIY62993.1"/>
    </source>
</evidence>
<feature type="transmembrane region" description="Helical" evidence="5">
    <location>
        <begin position="178"/>
        <end position="196"/>
    </location>
</feature>
<sequence length="240" mass="25546">MFRWKHRHPANEGIGAFMCEVIFGLEDGIVSSGGVSIGIAAGTGDSRIVVLSGFVVVVVEALSMAAGSYLSVKSARQVVEGRVKMVSQEISADPEGKRSELREAYRRRGFGEAEAAELVRLVTRDPEVWLEELICKDLGIGLHEMERARGNSVVMWAANMAGGAVPLLPFLLLPIGPAIGVAFGLSLVTLFAIGWWKARKTGTSRWRGAFEMMAVAASAGVVGFLIGKIVASLTGVEMVA</sequence>
<evidence type="ECO:0000256" key="3">
    <source>
        <dbReference type="ARBA" id="ARBA00022989"/>
    </source>
</evidence>
<comment type="subcellular location">
    <subcellularLocation>
        <location evidence="1">Endomembrane system</location>
        <topology evidence="1">Multi-pass membrane protein</topology>
    </subcellularLocation>
</comment>
<keyword evidence="4 5" id="KW-0472">Membrane</keyword>
<dbReference type="GO" id="GO:0012505">
    <property type="term" value="C:endomembrane system"/>
    <property type="evidence" value="ECO:0007669"/>
    <property type="project" value="UniProtKB-SubCell"/>
</dbReference>
<dbReference type="EMBL" id="PFLC01000021">
    <property type="protein sequence ID" value="PIY62993.1"/>
    <property type="molecule type" value="Genomic_DNA"/>
</dbReference>
<reference evidence="7" key="1">
    <citation type="submission" date="2017-09" db="EMBL/GenBank/DDBJ databases">
        <title>Depth-based differentiation of microbial function through sediment-hosted aquifers and enrichment of novel symbionts in the deep terrestrial subsurface.</title>
        <authorList>
            <person name="Probst A.J."/>
            <person name="Ladd B."/>
            <person name="Jarett J.K."/>
            <person name="Geller-Mcgrath D.E."/>
            <person name="Sieber C.M.K."/>
            <person name="Emerson J.B."/>
            <person name="Anantharaman K."/>
            <person name="Thomas B.C."/>
            <person name="Malmstrom R."/>
            <person name="Stieglmeier M."/>
            <person name="Klingl A."/>
            <person name="Woyke T."/>
            <person name="Ryan C.M."/>
            <person name="Banfield J.F."/>
        </authorList>
    </citation>
    <scope>NUCLEOTIDE SEQUENCE [LARGE SCALE GENOMIC DNA]</scope>
</reference>
<comment type="caution">
    <text evidence="6">The sequence shown here is derived from an EMBL/GenBank/DDBJ whole genome shotgun (WGS) entry which is preliminary data.</text>
</comment>
<dbReference type="GO" id="GO:0030026">
    <property type="term" value="P:intracellular manganese ion homeostasis"/>
    <property type="evidence" value="ECO:0007669"/>
    <property type="project" value="InterPro"/>
</dbReference>
<keyword evidence="3 5" id="KW-1133">Transmembrane helix</keyword>
<dbReference type="AlphaFoldDB" id="A0A2M7QBG6"/>
<dbReference type="Pfam" id="PF01988">
    <property type="entry name" value="VIT1"/>
    <property type="match status" value="1"/>
</dbReference>
<name>A0A2M7QBG6_9BACT</name>
<feature type="transmembrane region" description="Helical" evidence="5">
    <location>
        <begin position="48"/>
        <end position="72"/>
    </location>
</feature>
<proteinExistence type="predicted"/>
<dbReference type="InterPro" id="IPR008217">
    <property type="entry name" value="Ccc1_fam"/>
</dbReference>
<gene>
    <name evidence="6" type="ORF">COY93_01670</name>
</gene>
<organism evidence="6 7">
    <name type="scientific">Candidatus Uhrbacteria bacterium CG_4_10_14_0_8_um_filter_58_22</name>
    <dbReference type="NCBI Taxonomy" id="1975029"/>
    <lineage>
        <taxon>Bacteria</taxon>
        <taxon>Candidatus Uhriibacteriota</taxon>
    </lineage>
</organism>
<protein>
    <recommendedName>
        <fullName evidence="8">Iron transporter</fullName>
    </recommendedName>
</protein>
<evidence type="ECO:0000313" key="7">
    <source>
        <dbReference type="Proteomes" id="UP000230973"/>
    </source>
</evidence>
<feature type="transmembrane region" description="Helical" evidence="5">
    <location>
        <begin position="208"/>
        <end position="231"/>
    </location>
</feature>